<gene>
    <name evidence="4" type="ORF">V5E97_35380</name>
</gene>
<dbReference type="Pfam" id="PF20042">
    <property type="entry name" value="DUF6444"/>
    <property type="match status" value="1"/>
</dbReference>
<proteinExistence type="predicted"/>
<feature type="region of interest" description="Disordered" evidence="1">
    <location>
        <begin position="43"/>
        <end position="91"/>
    </location>
</feature>
<feature type="domain" description="Transposase IS66 central" evidence="2">
    <location>
        <begin position="191"/>
        <end position="423"/>
    </location>
</feature>
<dbReference type="EMBL" id="CP155447">
    <property type="protein sequence ID" value="XBH03550.1"/>
    <property type="molecule type" value="Genomic_DNA"/>
</dbReference>
<accession>A0AAU7CED6</accession>
<evidence type="ECO:0000259" key="3">
    <source>
        <dbReference type="Pfam" id="PF20042"/>
    </source>
</evidence>
<evidence type="ECO:0000313" key="4">
    <source>
        <dbReference type="EMBL" id="XBH03550.1"/>
    </source>
</evidence>
<dbReference type="RefSeq" id="WP_406696285.1">
    <property type="nucleotide sequence ID" value="NZ_CP155447.1"/>
</dbReference>
<dbReference type="InterPro" id="IPR004291">
    <property type="entry name" value="Transposase_IS66_central"/>
</dbReference>
<dbReference type="AlphaFoldDB" id="A0AAU7CED6"/>
<feature type="compositionally biased region" description="Basic residues" evidence="1">
    <location>
        <begin position="62"/>
        <end position="84"/>
    </location>
</feature>
<dbReference type="InterPro" id="IPR052344">
    <property type="entry name" value="Transposase-related"/>
</dbReference>
<sequence>MTMPPPLPEELFASLPVAVQTYLRQLEAFATQLAAQVAQLEAKLQQNSSNSSRPPSSDGPQHKRGVPRPPSQRRRGGQTGHPKHDRVILPPDQVVDYKPSHCGRCGTSLAGDDPDPSIDQVIELHEKLRWVTHHRRHTLDCPLCQARTTAAPVPEAANGFGPRIQAATAYFSGVGRLSKRTIALLFADIYDIPMALGSVSKLEARTSLALHSIHDEALNHTQTRDANVDETGWKQGKKKAWLWAAVTRLVTVFLIRRQRNRGAFDDLVGSTPGVLTTDRYSVYTHLPSEKRQICWAHLRRDFQAMIDRRDPGSGVGEELLLYADILSQEWGKVRAEIRTRAWFQREILPWLREEVHLLLESGSQCGGSKTAGVCSELLSLEASLWTFASRPGVEPTNNAAERAVRHAVCWRKTSYGTDSEQGSRFVERILTVVASCRSQGRDVLKFLTQAIMAHQNGSQKPSILGDGA</sequence>
<dbReference type="Pfam" id="PF03050">
    <property type="entry name" value="DDE_Tnp_IS66"/>
    <property type="match status" value="1"/>
</dbReference>
<evidence type="ECO:0000259" key="2">
    <source>
        <dbReference type="Pfam" id="PF03050"/>
    </source>
</evidence>
<dbReference type="PANTHER" id="PTHR33678">
    <property type="entry name" value="BLL1576 PROTEIN"/>
    <property type="match status" value="1"/>
</dbReference>
<evidence type="ECO:0000256" key="1">
    <source>
        <dbReference type="SAM" id="MobiDB-lite"/>
    </source>
</evidence>
<reference evidence="4" key="1">
    <citation type="submission" date="2024-05" db="EMBL/GenBank/DDBJ databases">
        <title>Planctomycetes of the genus Singulisphaera possess chitinolytic capabilities.</title>
        <authorList>
            <person name="Ivanova A."/>
        </authorList>
    </citation>
    <scope>NUCLEOTIDE SEQUENCE</scope>
    <source>
        <strain evidence="4">Ch08T</strain>
    </source>
</reference>
<dbReference type="NCBIfam" id="NF033517">
    <property type="entry name" value="transpos_IS66"/>
    <property type="match status" value="1"/>
</dbReference>
<protein>
    <submittedName>
        <fullName evidence="4">IS66 family transposase</fullName>
    </submittedName>
</protein>
<dbReference type="InterPro" id="IPR045618">
    <property type="entry name" value="DUF6444"/>
</dbReference>
<dbReference type="PANTHER" id="PTHR33678:SF2">
    <property type="match status" value="1"/>
</dbReference>
<organism evidence="4">
    <name type="scientific">Singulisphaera sp. Ch08</name>
    <dbReference type="NCBI Taxonomy" id="3120278"/>
    <lineage>
        <taxon>Bacteria</taxon>
        <taxon>Pseudomonadati</taxon>
        <taxon>Planctomycetota</taxon>
        <taxon>Planctomycetia</taxon>
        <taxon>Isosphaerales</taxon>
        <taxon>Isosphaeraceae</taxon>
        <taxon>Singulisphaera</taxon>
    </lineage>
</organism>
<name>A0AAU7CED6_9BACT</name>
<feature type="compositionally biased region" description="Low complexity" evidence="1">
    <location>
        <begin position="47"/>
        <end position="56"/>
    </location>
</feature>
<feature type="domain" description="DUF6444" evidence="3">
    <location>
        <begin position="24"/>
        <end position="86"/>
    </location>
</feature>